<dbReference type="GO" id="GO:0022857">
    <property type="term" value="F:transmembrane transporter activity"/>
    <property type="evidence" value="ECO:0007669"/>
    <property type="project" value="TreeGrafter"/>
</dbReference>
<evidence type="ECO:0000313" key="8">
    <source>
        <dbReference type="Proteomes" id="UP000264779"/>
    </source>
</evidence>
<comment type="caution">
    <text evidence="5">The sequence shown here is derived from an EMBL/GenBank/DDBJ whole genome shotgun (WGS) entry which is preliminary data.</text>
</comment>
<dbReference type="SMART" id="SM00382">
    <property type="entry name" value="AAA"/>
    <property type="match status" value="1"/>
</dbReference>
<dbReference type="AlphaFoldDB" id="A0A349TUF4"/>
<evidence type="ECO:0000313" key="5">
    <source>
        <dbReference type="EMBL" id="HAW76426.1"/>
    </source>
</evidence>
<evidence type="ECO:0000256" key="3">
    <source>
        <dbReference type="ARBA" id="ARBA00022840"/>
    </source>
</evidence>
<dbReference type="GO" id="GO:0005524">
    <property type="term" value="F:ATP binding"/>
    <property type="evidence" value="ECO:0007669"/>
    <property type="project" value="UniProtKB-KW"/>
</dbReference>
<dbReference type="GO" id="GO:0016887">
    <property type="term" value="F:ATP hydrolysis activity"/>
    <property type="evidence" value="ECO:0007669"/>
    <property type="project" value="InterPro"/>
</dbReference>
<evidence type="ECO:0000313" key="6">
    <source>
        <dbReference type="EMBL" id="HBU49840.1"/>
    </source>
</evidence>
<dbReference type="PROSITE" id="PS50893">
    <property type="entry name" value="ABC_TRANSPORTER_2"/>
    <property type="match status" value="1"/>
</dbReference>
<dbReference type="EMBL" id="DONK01000015">
    <property type="protein sequence ID" value="HBU49840.1"/>
    <property type="molecule type" value="Genomic_DNA"/>
</dbReference>
<dbReference type="PANTHER" id="PTHR24220:SF611">
    <property type="entry name" value="ATP-BINDING COMPONENT OF ABC TRANSPORTER-RELATED"/>
    <property type="match status" value="1"/>
</dbReference>
<keyword evidence="2" id="KW-0547">Nucleotide-binding</keyword>
<protein>
    <submittedName>
        <fullName evidence="5">ABC transporter ATP-binding protein</fullName>
    </submittedName>
</protein>
<evidence type="ECO:0000313" key="7">
    <source>
        <dbReference type="Proteomes" id="UP000263517"/>
    </source>
</evidence>
<dbReference type="InterPro" id="IPR003593">
    <property type="entry name" value="AAA+_ATPase"/>
</dbReference>
<dbReference type="EMBL" id="DNAN01000427">
    <property type="protein sequence ID" value="HAW76426.1"/>
    <property type="molecule type" value="Genomic_DNA"/>
</dbReference>
<dbReference type="InterPro" id="IPR017911">
    <property type="entry name" value="MacB-like_ATP-bd"/>
</dbReference>
<dbReference type="Pfam" id="PF00005">
    <property type="entry name" value="ABC_tran"/>
    <property type="match status" value="1"/>
</dbReference>
<dbReference type="InterPro" id="IPR003439">
    <property type="entry name" value="ABC_transporter-like_ATP-bd"/>
</dbReference>
<name>A0A349TUF4_9ALTE</name>
<keyword evidence="3 5" id="KW-0067">ATP-binding</keyword>
<dbReference type="InterPro" id="IPR027417">
    <property type="entry name" value="P-loop_NTPase"/>
</dbReference>
<dbReference type="Proteomes" id="UP000264779">
    <property type="component" value="Unassembled WGS sequence"/>
</dbReference>
<dbReference type="Gene3D" id="3.40.50.300">
    <property type="entry name" value="P-loop containing nucleotide triphosphate hydrolases"/>
    <property type="match status" value="1"/>
</dbReference>
<accession>A0A349TUF4</accession>
<sequence length="237" mass="26168">MLTAKIPPSSPTQVICVEHLEYAYNKQAPSFVLPKWQLEKGQRIFLHGPSGAGKTTLLNLLAGILVPQQGTIHLLDKPFSTCRDSQRDKLRAQHIGVVFQQFNLIAHLSVLDNIRLAAYFAKQGKQVDEHAFDLLHKLQLPDNIASQSASSLSIGQQQRVAIARALINAPELLLVDEPTSALDANARDAFMSLLLNLCEAHNTTVIFVSHDPQLASYFSQKVALQDLVTIKEPNHVV</sequence>
<dbReference type="GO" id="GO:0005886">
    <property type="term" value="C:plasma membrane"/>
    <property type="evidence" value="ECO:0007669"/>
    <property type="project" value="TreeGrafter"/>
</dbReference>
<dbReference type="PANTHER" id="PTHR24220">
    <property type="entry name" value="IMPORT ATP-BINDING PROTEIN"/>
    <property type="match status" value="1"/>
</dbReference>
<feature type="domain" description="ABC transporter" evidence="4">
    <location>
        <begin position="15"/>
        <end position="236"/>
    </location>
</feature>
<reference evidence="7 8" key="1">
    <citation type="journal article" date="2018" name="Nat. Biotechnol.">
        <title>A standardized bacterial taxonomy based on genome phylogeny substantially revises the tree of life.</title>
        <authorList>
            <person name="Parks D.H."/>
            <person name="Chuvochina M."/>
            <person name="Waite D.W."/>
            <person name="Rinke C."/>
            <person name="Skarshewski A."/>
            <person name="Chaumeil P.A."/>
            <person name="Hugenholtz P."/>
        </authorList>
    </citation>
    <scope>NUCLEOTIDE SEQUENCE [LARGE SCALE GENOMIC DNA]</scope>
    <source>
        <strain evidence="6">UBA11621</strain>
        <strain evidence="5">UBA11978</strain>
    </source>
</reference>
<dbReference type="SUPFAM" id="SSF52540">
    <property type="entry name" value="P-loop containing nucleoside triphosphate hydrolases"/>
    <property type="match status" value="1"/>
</dbReference>
<dbReference type="STRING" id="589873.EP12_18620"/>
<gene>
    <name evidence="5" type="ORF">DCW74_11920</name>
    <name evidence="6" type="ORF">DEB45_01160</name>
</gene>
<keyword evidence="1" id="KW-0813">Transport</keyword>
<dbReference type="CDD" id="cd03255">
    <property type="entry name" value="ABC_MJ0796_LolCDE_FtsE"/>
    <property type="match status" value="1"/>
</dbReference>
<evidence type="ECO:0000259" key="4">
    <source>
        <dbReference type="PROSITE" id="PS50893"/>
    </source>
</evidence>
<evidence type="ECO:0000256" key="2">
    <source>
        <dbReference type="ARBA" id="ARBA00022741"/>
    </source>
</evidence>
<proteinExistence type="predicted"/>
<dbReference type="Proteomes" id="UP000263517">
    <property type="component" value="Unassembled WGS sequence"/>
</dbReference>
<dbReference type="InterPro" id="IPR015854">
    <property type="entry name" value="ABC_transpr_LolD-like"/>
</dbReference>
<evidence type="ECO:0000256" key="1">
    <source>
        <dbReference type="ARBA" id="ARBA00022448"/>
    </source>
</evidence>
<organism evidence="5 7">
    <name type="scientific">Alteromonas australica</name>
    <dbReference type="NCBI Taxonomy" id="589873"/>
    <lineage>
        <taxon>Bacteria</taxon>
        <taxon>Pseudomonadati</taxon>
        <taxon>Pseudomonadota</taxon>
        <taxon>Gammaproteobacteria</taxon>
        <taxon>Alteromonadales</taxon>
        <taxon>Alteromonadaceae</taxon>
        <taxon>Alteromonas/Salinimonas group</taxon>
        <taxon>Alteromonas</taxon>
    </lineage>
</organism>